<reference evidence="1 2" key="1">
    <citation type="submission" date="2017-04" db="EMBL/GenBank/DDBJ databases">
        <authorList>
            <person name="Varghese N."/>
            <person name="Submissions S."/>
        </authorList>
    </citation>
    <scope>NUCLEOTIDE SEQUENCE [LARGE SCALE GENOMIC DNA]</scope>
    <source>
        <strain evidence="1 2">DSM 9789</strain>
    </source>
</reference>
<keyword evidence="2" id="KW-1185">Reference proteome</keyword>
<sequence>MVIASYRDPGIIERTAANFRRLWIDLDRLCYRRSGENCIIEMTVSSDNSDNLAYSIYNLSKMVDVERVSILDSDDNILLTYSGGEVLGEGLH</sequence>
<dbReference type="Proteomes" id="UP000192315">
    <property type="component" value="Unassembled WGS sequence"/>
</dbReference>
<dbReference type="EMBL" id="FWYE01000003">
    <property type="protein sequence ID" value="SMD31284.1"/>
    <property type="molecule type" value="Genomic_DNA"/>
</dbReference>
<evidence type="ECO:0000313" key="2">
    <source>
        <dbReference type="Proteomes" id="UP000192315"/>
    </source>
</evidence>
<proteinExistence type="predicted"/>
<accession>A0A8G2FXH6</accession>
<protein>
    <submittedName>
        <fullName evidence="1">Uncharacterized protein</fullName>
    </submittedName>
</protein>
<dbReference type="AlphaFoldDB" id="A0A8G2FXH6"/>
<comment type="caution">
    <text evidence="1">The sequence shown here is derived from an EMBL/GenBank/DDBJ whole genome shotgun (WGS) entry which is preliminary data.</text>
</comment>
<name>A0A8G2FXH6_PICTO</name>
<gene>
    <name evidence="1" type="ORF">SAMN02745355_1212</name>
</gene>
<evidence type="ECO:0000313" key="1">
    <source>
        <dbReference type="EMBL" id="SMD31284.1"/>
    </source>
</evidence>
<organism evidence="1 2">
    <name type="scientific">Picrophilus torridus (strain ATCC 700027 / DSM 9790 / JCM 10055 / NBRC 100828 / KAW 2/3)</name>
    <dbReference type="NCBI Taxonomy" id="1122961"/>
    <lineage>
        <taxon>Archaea</taxon>
        <taxon>Methanobacteriati</taxon>
        <taxon>Thermoplasmatota</taxon>
        <taxon>Thermoplasmata</taxon>
        <taxon>Thermoplasmatales</taxon>
        <taxon>Picrophilaceae</taxon>
        <taxon>Picrophilus</taxon>
    </lineage>
</organism>